<reference evidence="2" key="1">
    <citation type="journal article" date="2022" name="bioRxiv">
        <title>Genomics of Preaxostyla Flagellates Illuminates Evolutionary Transitions and the Path Towards Mitochondrial Loss.</title>
        <authorList>
            <person name="Novak L.V.F."/>
            <person name="Treitli S.C."/>
            <person name="Pyrih J."/>
            <person name="Halakuc P."/>
            <person name="Pipaliya S.V."/>
            <person name="Vacek V."/>
            <person name="Brzon O."/>
            <person name="Soukal P."/>
            <person name="Eme L."/>
            <person name="Dacks J.B."/>
            <person name="Karnkowska A."/>
            <person name="Elias M."/>
            <person name="Hampl V."/>
        </authorList>
    </citation>
    <scope>NUCLEOTIDE SEQUENCE</scope>
    <source>
        <strain evidence="2">RCP-MX</strain>
    </source>
</reference>
<evidence type="ECO:0000313" key="2">
    <source>
        <dbReference type="EMBL" id="KAJ4454514.1"/>
    </source>
</evidence>
<dbReference type="EMBL" id="JAPMOS010000150">
    <property type="protein sequence ID" value="KAJ4454514.1"/>
    <property type="molecule type" value="Genomic_DNA"/>
</dbReference>
<feature type="compositionally biased region" description="Basic and acidic residues" evidence="1">
    <location>
        <begin position="63"/>
        <end position="73"/>
    </location>
</feature>
<gene>
    <name evidence="2" type="ORF">PAPYR_10735</name>
</gene>
<evidence type="ECO:0000313" key="3">
    <source>
        <dbReference type="Proteomes" id="UP001141327"/>
    </source>
</evidence>
<dbReference type="Proteomes" id="UP001141327">
    <property type="component" value="Unassembled WGS sequence"/>
</dbReference>
<name>A0ABQ8U590_9EUKA</name>
<organism evidence="2 3">
    <name type="scientific">Paratrimastix pyriformis</name>
    <dbReference type="NCBI Taxonomy" id="342808"/>
    <lineage>
        <taxon>Eukaryota</taxon>
        <taxon>Metamonada</taxon>
        <taxon>Preaxostyla</taxon>
        <taxon>Paratrimastigidae</taxon>
        <taxon>Paratrimastix</taxon>
    </lineage>
</organism>
<proteinExistence type="predicted"/>
<accession>A0ABQ8U590</accession>
<protein>
    <submittedName>
        <fullName evidence="2">Uncharacterized protein</fullName>
    </submittedName>
</protein>
<keyword evidence="3" id="KW-1185">Reference proteome</keyword>
<sequence length="126" mass="14017">MEQLTLGMYDTQLTLGMYDTQLTLGMYETQLTLGMYETQLTLGMYETQLTLGMYETQLTLDLDGARGSDRDPDSPAAAQPDQRCPALDRHGGRVPLPTHTQRIAMARTPSALSDPPHPLQMDRALM</sequence>
<feature type="region of interest" description="Disordered" evidence="1">
    <location>
        <begin position="62"/>
        <end position="126"/>
    </location>
</feature>
<comment type="caution">
    <text evidence="2">The sequence shown here is derived from an EMBL/GenBank/DDBJ whole genome shotgun (WGS) entry which is preliminary data.</text>
</comment>
<evidence type="ECO:0000256" key="1">
    <source>
        <dbReference type="SAM" id="MobiDB-lite"/>
    </source>
</evidence>